<name>M3D9H8_SPHMS</name>
<dbReference type="InterPro" id="IPR012292">
    <property type="entry name" value="Globin/Proto"/>
</dbReference>
<gene>
    <name evidence="19" type="ORF">SEPMUDRAFT_132162</name>
</gene>
<evidence type="ECO:0000256" key="7">
    <source>
        <dbReference type="ARBA" id="ARBA00022630"/>
    </source>
</evidence>
<organism evidence="19 20">
    <name type="scientific">Sphaerulina musiva (strain SO2202)</name>
    <name type="common">Poplar stem canker fungus</name>
    <name type="synonym">Septoria musiva</name>
    <dbReference type="NCBI Taxonomy" id="692275"/>
    <lineage>
        <taxon>Eukaryota</taxon>
        <taxon>Fungi</taxon>
        <taxon>Dikarya</taxon>
        <taxon>Ascomycota</taxon>
        <taxon>Pezizomycotina</taxon>
        <taxon>Dothideomycetes</taxon>
        <taxon>Dothideomycetidae</taxon>
        <taxon>Mycosphaerellales</taxon>
        <taxon>Mycosphaerellaceae</taxon>
        <taxon>Sphaerulina</taxon>
    </lineage>
</organism>
<evidence type="ECO:0000259" key="17">
    <source>
        <dbReference type="PROSITE" id="PS01033"/>
    </source>
</evidence>
<evidence type="ECO:0000256" key="6">
    <source>
        <dbReference type="ARBA" id="ARBA00022617"/>
    </source>
</evidence>
<evidence type="ECO:0000256" key="14">
    <source>
        <dbReference type="ARBA" id="ARBA00048649"/>
    </source>
</evidence>
<evidence type="ECO:0000256" key="11">
    <source>
        <dbReference type="ARBA" id="ARBA00023002"/>
    </source>
</evidence>
<evidence type="ECO:0000256" key="16">
    <source>
        <dbReference type="ARBA" id="ARBA00056398"/>
    </source>
</evidence>
<dbReference type="OrthoDB" id="436496at2759"/>
<dbReference type="FunFam" id="3.40.50.80:FF:000010">
    <property type="entry name" value="Flavohemoprotein"/>
    <property type="match status" value="1"/>
</dbReference>
<dbReference type="EMBL" id="KB456262">
    <property type="protein sequence ID" value="EMF14524.1"/>
    <property type="molecule type" value="Genomic_DNA"/>
</dbReference>
<dbReference type="PANTHER" id="PTHR43396:SF3">
    <property type="entry name" value="FLAVOHEMOPROTEIN"/>
    <property type="match status" value="1"/>
</dbReference>
<dbReference type="PROSITE" id="PS01033">
    <property type="entry name" value="GLOBIN"/>
    <property type="match status" value="1"/>
</dbReference>
<dbReference type="HOGENOM" id="CLU_003827_12_0_1"/>
<keyword evidence="6" id="KW-0349">Heme</keyword>
<sequence length="415" mass="46562">MSLTREQVKIIKSTVPVLKKHGIDVTELFYKNVLEEHPDLNNVFNQTNQVNHHQAGALAGALYAYAAHIDDLGVLSPTMERISQKHASLYIQPEHYAVVGEGLLRAFGNVLGEAFTPAIQDAWNSAYWQLANLMINRETQLYSESGNWTDWRDFSIVDKVKESKEITSIYLEPVDHETLPEYLPGQYISLMTDVPHFGYMQSRQYSLSDAPRSGRYRISVKRAIGLDPHHPEARKSPSWVSNILHDEKQIGDVVKVSHPAGDFFHDPVEDCRIPIVLLSAGVGITPMISILNTILEHGSTQPVSFIHGARDTSTQAFGRYVKEQAAMHENVKATLFVKNVSVNDVAGCDYDYVGRLNLSELIQKQGRALYLEDAKTKYFVCGPSTFMSEIRRGLLEVGVEDSRIKMEVFGTGDLQ</sequence>
<keyword evidence="11" id="KW-0560">Oxidoreductase</keyword>
<dbReference type="GeneID" id="27899613"/>
<dbReference type="GO" id="GO:0020037">
    <property type="term" value="F:heme binding"/>
    <property type="evidence" value="ECO:0007669"/>
    <property type="project" value="InterPro"/>
</dbReference>
<dbReference type="Gene3D" id="2.40.30.10">
    <property type="entry name" value="Translation factors"/>
    <property type="match status" value="1"/>
</dbReference>
<dbReference type="STRING" id="692275.M3D9H8"/>
<dbReference type="Gene3D" id="3.40.50.80">
    <property type="entry name" value="Nucleotide-binding domain of ferredoxin-NADP reductase (FNR) module"/>
    <property type="match status" value="1"/>
</dbReference>
<comment type="similarity">
    <text evidence="3">In the C-terminal section; belongs to the flavoprotein pyridine nucleotide cytochrome reductase family.</text>
</comment>
<dbReference type="SUPFAM" id="SSF63380">
    <property type="entry name" value="Riboflavin synthase domain-like"/>
    <property type="match status" value="1"/>
</dbReference>
<keyword evidence="8" id="KW-0479">Metal-binding</keyword>
<dbReference type="InterPro" id="IPR000971">
    <property type="entry name" value="Globin"/>
</dbReference>
<dbReference type="InterPro" id="IPR001709">
    <property type="entry name" value="Flavoprot_Pyr_Nucl_cyt_Rdtase"/>
</dbReference>
<dbReference type="PROSITE" id="PS51384">
    <property type="entry name" value="FAD_FR"/>
    <property type="match status" value="1"/>
</dbReference>
<evidence type="ECO:0000313" key="20">
    <source>
        <dbReference type="Proteomes" id="UP000016931"/>
    </source>
</evidence>
<dbReference type="GO" id="GO:0046210">
    <property type="term" value="P:nitric oxide catabolic process"/>
    <property type="evidence" value="ECO:0007669"/>
    <property type="project" value="TreeGrafter"/>
</dbReference>
<dbReference type="PRINTS" id="PR00406">
    <property type="entry name" value="CYTB5RDTASE"/>
</dbReference>
<dbReference type="PANTHER" id="PTHR43396">
    <property type="entry name" value="FLAVOHEMOPROTEIN"/>
    <property type="match status" value="1"/>
</dbReference>
<dbReference type="InterPro" id="IPR017938">
    <property type="entry name" value="Riboflavin_synthase-like_b-brl"/>
</dbReference>
<feature type="domain" description="Globin" evidence="17">
    <location>
        <begin position="2"/>
        <end position="139"/>
    </location>
</feature>
<evidence type="ECO:0000259" key="18">
    <source>
        <dbReference type="PROSITE" id="PS51384"/>
    </source>
</evidence>
<keyword evidence="13" id="KW-0520">NAD</keyword>
<evidence type="ECO:0000256" key="1">
    <source>
        <dbReference type="ARBA" id="ARBA00001970"/>
    </source>
</evidence>
<dbReference type="InterPro" id="IPR001433">
    <property type="entry name" value="OxRdtase_FAD/NAD-bd"/>
</dbReference>
<feature type="domain" description="FAD-binding FR-type" evidence="18">
    <location>
        <begin position="149"/>
        <end position="266"/>
    </location>
</feature>
<evidence type="ECO:0000256" key="8">
    <source>
        <dbReference type="ARBA" id="ARBA00022723"/>
    </source>
</evidence>
<evidence type="ECO:0000256" key="4">
    <source>
        <dbReference type="ARBA" id="ARBA00012229"/>
    </source>
</evidence>
<dbReference type="FunFam" id="2.40.30.10:FF:000034">
    <property type="entry name" value="Flavohemoprotein"/>
    <property type="match status" value="1"/>
</dbReference>
<comment type="cofactor">
    <cofactor evidence="1">
        <name>heme b</name>
        <dbReference type="ChEBI" id="CHEBI:60344"/>
    </cofactor>
</comment>
<dbReference type="InterPro" id="IPR039261">
    <property type="entry name" value="FNR_nucleotide-bd"/>
</dbReference>
<dbReference type="NCBIfam" id="NF009805">
    <property type="entry name" value="PRK13289.1"/>
    <property type="match status" value="1"/>
</dbReference>
<dbReference type="InterPro" id="IPR009050">
    <property type="entry name" value="Globin-like_sf"/>
</dbReference>
<dbReference type="InterPro" id="IPR017927">
    <property type="entry name" value="FAD-bd_FR_type"/>
</dbReference>
<dbReference type="SUPFAM" id="SSF52343">
    <property type="entry name" value="Ferredoxin reductase-like, C-terminal NADP-linked domain"/>
    <property type="match status" value="1"/>
</dbReference>
<dbReference type="RefSeq" id="XP_016762645.1">
    <property type="nucleotide sequence ID" value="XM_016902476.1"/>
</dbReference>
<proteinExistence type="inferred from homology"/>
<dbReference type="GO" id="GO:0019825">
    <property type="term" value="F:oxygen binding"/>
    <property type="evidence" value="ECO:0007669"/>
    <property type="project" value="InterPro"/>
</dbReference>
<dbReference type="OMA" id="ADIHYEV"/>
<evidence type="ECO:0000256" key="13">
    <source>
        <dbReference type="ARBA" id="ARBA00023027"/>
    </source>
</evidence>
<evidence type="ECO:0000256" key="5">
    <source>
        <dbReference type="ARBA" id="ARBA00022575"/>
    </source>
</evidence>
<keyword evidence="12" id="KW-0408">Iron</keyword>
<evidence type="ECO:0000256" key="12">
    <source>
        <dbReference type="ARBA" id="ARBA00023004"/>
    </source>
</evidence>
<keyword evidence="5" id="KW-0216">Detoxification</keyword>
<dbReference type="GO" id="GO:0046872">
    <property type="term" value="F:metal ion binding"/>
    <property type="evidence" value="ECO:0007669"/>
    <property type="project" value="UniProtKB-KW"/>
</dbReference>
<keyword evidence="20" id="KW-1185">Reference proteome</keyword>
<evidence type="ECO:0000256" key="15">
    <source>
        <dbReference type="ARBA" id="ARBA00049433"/>
    </source>
</evidence>
<dbReference type="CDD" id="cd06184">
    <property type="entry name" value="flavohem_like_fad_nad_binding"/>
    <property type="match status" value="1"/>
</dbReference>
<dbReference type="Pfam" id="PF00175">
    <property type="entry name" value="NAD_binding_1"/>
    <property type="match status" value="1"/>
</dbReference>
<dbReference type="GO" id="GO:0009636">
    <property type="term" value="P:response to toxic substance"/>
    <property type="evidence" value="ECO:0007669"/>
    <property type="project" value="UniProtKB-KW"/>
</dbReference>
<evidence type="ECO:0000313" key="19">
    <source>
        <dbReference type="EMBL" id="EMF14524.1"/>
    </source>
</evidence>
<dbReference type="GO" id="GO:0008941">
    <property type="term" value="F:nitric oxide dioxygenase NAD(P)H activity"/>
    <property type="evidence" value="ECO:0007669"/>
    <property type="project" value="UniProtKB-EC"/>
</dbReference>
<dbReference type="GO" id="GO:0071949">
    <property type="term" value="F:FAD binding"/>
    <property type="evidence" value="ECO:0007669"/>
    <property type="project" value="TreeGrafter"/>
</dbReference>
<comment type="catalytic activity">
    <reaction evidence="14">
        <text>2 nitric oxide + NADH + 2 O2 = 2 nitrate + NAD(+) + H(+)</text>
        <dbReference type="Rhea" id="RHEA:19469"/>
        <dbReference type="ChEBI" id="CHEBI:15378"/>
        <dbReference type="ChEBI" id="CHEBI:15379"/>
        <dbReference type="ChEBI" id="CHEBI:16480"/>
        <dbReference type="ChEBI" id="CHEBI:17632"/>
        <dbReference type="ChEBI" id="CHEBI:57540"/>
        <dbReference type="ChEBI" id="CHEBI:57945"/>
        <dbReference type="EC" id="1.14.12.17"/>
    </reaction>
</comment>
<evidence type="ECO:0000256" key="9">
    <source>
        <dbReference type="ARBA" id="ARBA00022827"/>
    </source>
</evidence>
<dbReference type="Pfam" id="PF00042">
    <property type="entry name" value="Globin"/>
    <property type="match status" value="1"/>
</dbReference>
<protein>
    <recommendedName>
        <fullName evidence="4">nitric oxide dioxygenase</fullName>
        <ecNumber evidence="4">1.14.12.17</ecNumber>
    </recommendedName>
</protein>
<dbReference type="SUPFAM" id="SSF46458">
    <property type="entry name" value="Globin-like"/>
    <property type="match status" value="1"/>
</dbReference>
<reference evidence="19 20" key="1">
    <citation type="journal article" date="2012" name="PLoS Pathog.">
        <title>Diverse lifestyles and strategies of plant pathogenesis encoded in the genomes of eighteen Dothideomycetes fungi.</title>
        <authorList>
            <person name="Ohm R.A."/>
            <person name="Feau N."/>
            <person name="Henrissat B."/>
            <person name="Schoch C.L."/>
            <person name="Horwitz B.A."/>
            <person name="Barry K.W."/>
            <person name="Condon B.J."/>
            <person name="Copeland A.C."/>
            <person name="Dhillon B."/>
            <person name="Glaser F."/>
            <person name="Hesse C.N."/>
            <person name="Kosti I."/>
            <person name="LaButti K."/>
            <person name="Lindquist E.A."/>
            <person name="Lucas S."/>
            <person name="Salamov A.A."/>
            <person name="Bradshaw R.E."/>
            <person name="Ciuffetti L."/>
            <person name="Hamelin R.C."/>
            <person name="Kema G.H.J."/>
            <person name="Lawrence C."/>
            <person name="Scott J.A."/>
            <person name="Spatafora J.W."/>
            <person name="Turgeon B.G."/>
            <person name="de Wit P.J.G.M."/>
            <person name="Zhong S."/>
            <person name="Goodwin S.B."/>
            <person name="Grigoriev I.V."/>
        </authorList>
    </citation>
    <scope>NUCLEOTIDE SEQUENCE [LARGE SCALE GENOMIC DNA]</scope>
    <source>
        <strain evidence="19 20">SO2202</strain>
    </source>
</reference>
<keyword evidence="7" id="KW-0285">Flavoprotein</keyword>
<comment type="function">
    <text evidence="16">In the presence of oxygen and NADH, it has NADH oxidase activity, which leads to the generation of superoxide and H(2)O(2). Under anaerobic conditions, it also exhibits nitric oxide reductase and FAD reductase activities. However, all these reactions are much lower than NOD activity.</text>
</comment>
<comment type="catalytic activity">
    <reaction evidence="15">
        <text>2 nitric oxide + NADPH + 2 O2 = 2 nitrate + NADP(+) + H(+)</text>
        <dbReference type="Rhea" id="RHEA:19465"/>
        <dbReference type="ChEBI" id="CHEBI:15378"/>
        <dbReference type="ChEBI" id="CHEBI:15379"/>
        <dbReference type="ChEBI" id="CHEBI:16480"/>
        <dbReference type="ChEBI" id="CHEBI:17632"/>
        <dbReference type="ChEBI" id="CHEBI:57783"/>
        <dbReference type="ChEBI" id="CHEBI:58349"/>
        <dbReference type="EC" id="1.14.12.17"/>
    </reaction>
</comment>
<evidence type="ECO:0000256" key="3">
    <source>
        <dbReference type="ARBA" id="ARBA00006401"/>
    </source>
</evidence>
<dbReference type="Proteomes" id="UP000016931">
    <property type="component" value="Unassembled WGS sequence"/>
</dbReference>
<keyword evidence="10" id="KW-0521">NADP</keyword>
<dbReference type="eggNOG" id="KOG3378">
    <property type="taxonomic scope" value="Eukaryota"/>
</dbReference>
<dbReference type="AlphaFoldDB" id="M3D9H8"/>
<evidence type="ECO:0000256" key="10">
    <source>
        <dbReference type="ARBA" id="ARBA00022857"/>
    </source>
</evidence>
<dbReference type="Gene3D" id="1.10.490.10">
    <property type="entry name" value="Globins"/>
    <property type="match status" value="1"/>
</dbReference>
<dbReference type="EC" id="1.14.12.17" evidence="4"/>
<dbReference type="FunFam" id="1.10.490.10:FF:000003">
    <property type="entry name" value="Flavohemoprotein"/>
    <property type="match status" value="1"/>
</dbReference>
<dbReference type="PRINTS" id="PR00371">
    <property type="entry name" value="FPNCR"/>
</dbReference>
<comment type="cofactor">
    <cofactor evidence="2">
        <name>FAD</name>
        <dbReference type="ChEBI" id="CHEBI:57692"/>
    </cofactor>
</comment>
<evidence type="ECO:0000256" key="2">
    <source>
        <dbReference type="ARBA" id="ARBA00001974"/>
    </source>
</evidence>
<dbReference type="GO" id="GO:0071500">
    <property type="term" value="P:cellular response to nitrosative stress"/>
    <property type="evidence" value="ECO:0007669"/>
    <property type="project" value="TreeGrafter"/>
</dbReference>
<dbReference type="CDD" id="cd08922">
    <property type="entry name" value="FHb-globin"/>
    <property type="match status" value="1"/>
</dbReference>
<accession>M3D9H8</accession>
<keyword evidence="9" id="KW-0274">FAD</keyword>